<evidence type="ECO:0000313" key="5">
    <source>
        <dbReference type="EMBL" id="KRN12251.1"/>
    </source>
</evidence>
<dbReference type="Proteomes" id="UP000009326">
    <property type="component" value="Unassembled WGS sequence"/>
</dbReference>
<dbReference type="OrthoDB" id="2327418at2"/>
<dbReference type="RefSeq" id="WP_008472977.1">
    <property type="nucleotide sequence ID" value="NZ_AYZO01000013.1"/>
</dbReference>
<dbReference type="PANTHER" id="PTHR40038">
    <property type="entry name" value="MEMBRANE-ASSOCIATED PROTEIN TCAA"/>
    <property type="match status" value="1"/>
</dbReference>
<reference evidence="5 7" key="2">
    <citation type="journal article" date="2015" name="Genome Announc.">
        <title>Expanding the biotechnology potential of lactobacilli through comparative genomics of 213 strains and associated genera.</title>
        <authorList>
            <person name="Sun Z."/>
            <person name="Harris H.M."/>
            <person name="McCann A."/>
            <person name="Guo C."/>
            <person name="Argimon S."/>
            <person name="Zhang W."/>
            <person name="Yang X."/>
            <person name="Jeffery I.B."/>
            <person name="Cooney J.C."/>
            <person name="Kagawa T.F."/>
            <person name="Liu W."/>
            <person name="Song Y."/>
            <person name="Salvetti E."/>
            <person name="Wrobel A."/>
            <person name="Rasinkangas P."/>
            <person name="Parkhill J."/>
            <person name="Rea M.C."/>
            <person name="O'Sullivan O."/>
            <person name="Ritari J."/>
            <person name="Douillard F.P."/>
            <person name="Paul Ross R."/>
            <person name="Yang R."/>
            <person name="Briner A.E."/>
            <person name="Felis G.E."/>
            <person name="de Vos W.M."/>
            <person name="Barrangou R."/>
            <person name="Klaenhammer T.R."/>
            <person name="Caufield P.W."/>
            <person name="Cui Y."/>
            <person name="Zhang H."/>
            <person name="O'Toole P.W."/>
        </authorList>
    </citation>
    <scope>NUCLEOTIDE SEQUENCE [LARGE SCALE GENOMIC DNA]</scope>
    <source>
        <strain evidence="5 7">DSM 23908</strain>
    </source>
</reference>
<feature type="transmembrane region" description="Helical" evidence="1">
    <location>
        <begin position="12"/>
        <end position="33"/>
    </location>
</feature>
<feature type="domain" description="TcaA 4th" evidence="3">
    <location>
        <begin position="203"/>
        <end position="257"/>
    </location>
</feature>
<dbReference type="EMBL" id="AYZO01000013">
    <property type="protein sequence ID" value="KRN12251.1"/>
    <property type="molecule type" value="Genomic_DNA"/>
</dbReference>
<evidence type="ECO:0000313" key="6">
    <source>
        <dbReference type="Proteomes" id="UP000009326"/>
    </source>
</evidence>
<reference evidence="4 6" key="1">
    <citation type="submission" date="2012-06" db="EMBL/GenBank/DDBJ databases">
        <title>Draft genome sequence of Lactobacillus gigeriorum CRBIP 24.85T, isolated from chicken crop.</title>
        <authorList>
            <person name="Cousin S."/>
            <person name="Ma L."/>
            <person name="Creno S."/>
            <person name="Clermont D."/>
            <person name="Loux V."/>
            <person name="Bizet C."/>
            <person name="Bouchier C."/>
        </authorList>
    </citation>
    <scope>NUCLEOTIDE SEQUENCE [LARGE SCALE GENOMIC DNA]</scope>
    <source>
        <strain evidence="6">CRBIP 24.85T</strain>
        <strain evidence="4">Type strain: CRBIP 24.85</strain>
    </source>
</reference>
<dbReference type="Pfam" id="PF22813">
    <property type="entry name" value="TcaA_2nd"/>
    <property type="match status" value="1"/>
</dbReference>
<evidence type="ECO:0000259" key="2">
    <source>
        <dbReference type="Pfam" id="PF22813"/>
    </source>
</evidence>
<evidence type="ECO:0000256" key="1">
    <source>
        <dbReference type="SAM" id="Phobius"/>
    </source>
</evidence>
<organism evidence="4 6">
    <name type="scientific">Lactobacillus gigeriorum DSM 23908 = CRBIP 24.85</name>
    <dbReference type="NCBI Taxonomy" id="1423751"/>
    <lineage>
        <taxon>Bacteria</taxon>
        <taxon>Bacillati</taxon>
        <taxon>Bacillota</taxon>
        <taxon>Bacilli</taxon>
        <taxon>Lactobacillales</taxon>
        <taxon>Lactobacillaceae</taxon>
        <taxon>Lactobacillus</taxon>
    </lineage>
</organism>
<dbReference type="Proteomes" id="UP000051521">
    <property type="component" value="Unassembled WGS sequence"/>
</dbReference>
<dbReference type="Pfam" id="PF22820">
    <property type="entry name" value="TcaA_3rd_4th"/>
    <property type="match status" value="1"/>
</dbReference>
<keyword evidence="1" id="KW-0812">Transmembrane</keyword>
<dbReference type="InterPro" id="IPR054530">
    <property type="entry name" value="TcaA_4th"/>
</dbReference>
<gene>
    <name evidence="4" type="ORF">BN52_09330</name>
    <name evidence="5" type="ORF">FC38_GL000349</name>
</gene>
<protein>
    <submittedName>
        <fullName evidence="4">Uncharacterized protein</fullName>
    </submittedName>
</protein>
<keyword evidence="7" id="KW-1185">Reference proteome</keyword>
<dbReference type="GO" id="GO:0005886">
    <property type="term" value="C:plasma membrane"/>
    <property type="evidence" value="ECO:0007669"/>
    <property type="project" value="UniProtKB-SubCell"/>
</dbReference>
<evidence type="ECO:0000313" key="4">
    <source>
        <dbReference type="EMBL" id="CCI86903.1"/>
    </source>
</evidence>
<dbReference type="PANTHER" id="PTHR40038:SF1">
    <property type="entry name" value="MEMBRANE-ASSOCIATED PROTEIN TCAA"/>
    <property type="match status" value="1"/>
</dbReference>
<name>I7LFR5_9LACO</name>
<keyword evidence="1" id="KW-0472">Membrane</keyword>
<dbReference type="STRING" id="1423751.FC38_GL000349"/>
<comment type="caution">
    <text evidence="4">The sequence shown here is derived from an EMBL/GenBank/DDBJ whole genome shotgun (WGS) entry which is preliminary data.</text>
</comment>
<dbReference type="PATRIC" id="fig|1423751.3.peg.370"/>
<dbReference type="EMBL" id="CAKC01000040">
    <property type="protein sequence ID" value="CCI86903.1"/>
    <property type="molecule type" value="Genomic_DNA"/>
</dbReference>
<feature type="domain" description="TcaA second" evidence="2">
    <location>
        <begin position="35"/>
        <end position="118"/>
    </location>
</feature>
<sequence>MENKERHAHPKLWLLLIALIAFGIFYAWGSFYYQKDRQVNRMIAAIADPKQELATYVKPNNPDIELSAKSLKPLQSYFKHNRKAFKRLQEDLRADKKHGQIKLVQTGNYYGFFPKYQLLVQVYHPQVETNHPSSKLTVNGKDLGLMTGGDQNYYQDLGLVFPGRYHLLVNTKVSGRKLHADAVANIWSDKTIDLKIKTGTFLVRSVPYGKVYINDRKVKVLNKKGQALFKNYPLAKETELYITSEYQGKKIKSLTVKDLAKTIDYEFSKSDDTTSDYGDVPDFSGNQKDDVYQDIEGDYIVNPLWPGLTDVTEAKKLLTANYLKPDASDFVNEAGNDSYLSLKSYVKKFKKAKKLKLQVKINKIMPAGANYSEVTYGISYKYHLGKKKSKEVILSNQIVMLKKVDEQQKILDIRTLE</sequence>
<evidence type="ECO:0000313" key="7">
    <source>
        <dbReference type="Proteomes" id="UP000051521"/>
    </source>
</evidence>
<dbReference type="InterPro" id="IPR054529">
    <property type="entry name" value="TcaA_2nd"/>
</dbReference>
<accession>I7LFR5</accession>
<evidence type="ECO:0000259" key="3">
    <source>
        <dbReference type="Pfam" id="PF22820"/>
    </source>
</evidence>
<proteinExistence type="predicted"/>
<dbReference type="AlphaFoldDB" id="I7LFR5"/>
<keyword evidence="1" id="KW-1133">Transmembrane helix</keyword>